<dbReference type="Pfam" id="PF03176">
    <property type="entry name" value="MMPL"/>
    <property type="match status" value="2"/>
</dbReference>
<organism evidence="9">
    <name type="scientific">Mycobacterium sp. (strain MCS)</name>
    <dbReference type="NCBI Taxonomy" id="164756"/>
    <lineage>
        <taxon>Bacteria</taxon>
        <taxon>Bacillati</taxon>
        <taxon>Actinomycetota</taxon>
        <taxon>Actinomycetes</taxon>
        <taxon>Mycobacteriales</taxon>
        <taxon>Mycobacteriaceae</taxon>
        <taxon>Mycobacterium</taxon>
    </lineage>
</organism>
<keyword evidence="5 7" id="KW-1133">Transmembrane helix</keyword>
<feature type="transmembrane region" description="Helical" evidence="7">
    <location>
        <begin position="301"/>
        <end position="324"/>
    </location>
</feature>
<feature type="domain" description="SSD" evidence="8">
    <location>
        <begin position="524"/>
        <end position="659"/>
    </location>
</feature>
<feature type="transmembrane region" description="Helical" evidence="7">
    <location>
        <begin position="358"/>
        <end position="382"/>
    </location>
</feature>
<evidence type="ECO:0000256" key="5">
    <source>
        <dbReference type="ARBA" id="ARBA00022989"/>
    </source>
</evidence>
<dbReference type="GO" id="GO:0005886">
    <property type="term" value="C:plasma membrane"/>
    <property type="evidence" value="ECO:0007669"/>
    <property type="project" value="UniProtKB-SubCell"/>
</dbReference>
<gene>
    <name evidence="9" type="ordered locus">Mmcs_0519</name>
</gene>
<evidence type="ECO:0000256" key="7">
    <source>
        <dbReference type="SAM" id="Phobius"/>
    </source>
</evidence>
<evidence type="ECO:0000313" key="9">
    <source>
        <dbReference type="EMBL" id="ABG06640.1"/>
    </source>
</evidence>
<dbReference type="AlphaFoldDB" id="A0A5Q5BEN3"/>
<keyword evidence="6 7" id="KW-0472">Membrane</keyword>
<evidence type="ECO:0000256" key="3">
    <source>
        <dbReference type="ARBA" id="ARBA00022475"/>
    </source>
</evidence>
<dbReference type="InterPro" id="IPR050545">
    <property type="entry name" value="Mycobact_MmpL"/>
</dbReference>
<comment type="subcellular location">
    <subcellularLocation>
        <location evidence="1">Cell membrane</location>
        <topology evidence="1">Multi-pass membrane protein</topology>
    </subcellularLocation>
</comment>
<protein>
    <submittedName>
        <fullName evidence="9">MMPL</fullName>
    </submittedName>
</protein>
<accession>A0A5Q5BEN3</accession>
<dbReference type="EMBL" id="CP000384">
    <property type="protein sequence ID" value="ABG06640.1"/>
    <property type="molecule type" value="Genomic_DNA"/>
</dbReference>
<reference evidence="9" key="1">
    <citation type="submission" date="2006-06" db="EMBL/GenBank/DDBJ databases">
        <title>Complete sequence of chromosome of Mycobacterium sp. MCS.</title>
        <authorList>
            <consortium name="US DOE Joint Genome Institute"/>
            <person name="Copeland A."/>
            <person name="Lucas S."/>
            <person name="Lapidus A."/>
            <person name="Barry K."/>
            <person name="Detter J.C."/>
            <person name="Glavina del Rio T."/>
            <person name="Hammon N."/>
            <person name="Israni S."/>
            <person name="Dalin E."/>
            <person name="Tice H."/>
            <person name="Pitluck S."/>
            <person name="Martinez M."/>
            <person name="Schmutz J."/>
            <person name="Larimer F."/>
            <person name="Land M."/>
            <person name="Hauser L."/>
            <person name="Kyrpides N."/>
            <person name="Kim E."/>
            <person name="Miller C.D."/>
            <person name="Hughes J.E."/>
            <person name="Anderson A.J."/>
            <person name="Sims R.C."/>
            <person name="Richardson P."/>
        </authorList>
    </citation>
    <scope>NUCLEOTIDE SEQUENCE [LARGE SCALE GENOMIC DNA]</scope>
    <source>
        <strain evidence="9">MCS</strain>
    </source>
</reference>
<dbReference type="PANTHER" id="PTHR33406:SF6">
    <property type="entry name" value="MEMBRANE PROTEIN YDGH-RELATED"/>
    <property type="match status" value="1"/>
</dbReference>
<comment type="similarity">
    <text evidence="2">Belongs to the resistance-nodulation-cell division (RND) (TC 2.A.6) family. MmpL subfamily.</text>
</comment>
<evidence type="ECO:0000259" key="8">
    <source>
        <dbReference type="PROSITE" id="PS50156"/>
    </source>
</evidence>
<name>A0A5Q5BEN3_MYCSS</name>
<feature type="transmembrane region" description="Helical" evidence="7">
    <location>
        <begin position="162"/>
        <end position="182"/>
    </location>
</feature>
<evidence type="ECO:0000256" key="2">
    <source>
        <dbReference type="ARBA" id="ARBA00010157"/>
    </source>
</evidence>
<feature type="transmembrane region" description="Helical" evidence="7">
    <location>
        <begin position="189"/>
        <end position="213"/>
    </location>
</feature>
<evidence type="ECO:0000256" key="6">
    <source>
        <dbReference type="ARBA" id="ARBA00023136"/>
    </source>
</evidence>
<evidence type="ECO:0000256" key="1">
    <source>
        <dbReference type="ARBA" id="ARBA00004651"/>
    </source>
</evidence>
<keyword evidence="4 7" id="KW-0812">Transmembrane</keyword>
<dbReference type="PROSITE" id="PS50156">
    <property type="entry name" value="SSD"/>
    <property type="match status" value="2"/>
</dbReference>
<dbReference type="InterPro" id="IPR004869">
    <property type="entry name" value="MMPL_dom"/>
</dbReference>
<feature type="transmembrane region" description="Helical" evidence="7">
    <location>
        <begin position="503"/>
        <end position="521"/>
    </location>
</feature>
<dbReference type="Gene3D" id="1.20.1640.10">
    <property type="entry name" value="Multidrug efflux transporter AcrB transmembrane domain"/>
    <property type="match status" value="2"/>
</dbReference>
<dbReference type="PANTHER" id="PTHR33406">
    <property type="entry name" value="MEMBRANE PROTEIN MJ1562-RELATED"/>
    <property type="match status" value="1"/>
</dbReference>
<keyword evidence="3" id="KW-1003">Cell membrane</keyword>
<sequence precursor="true">MAGRFSWVVALLVVLVSGGLMGVLSGGESSSQSPVSVPTDAESAKVNALRSEFPGGDQAPAILVVTRTDGAALSPADIAATEAARGRMLDAAQSAPAGPPVIVSEDDKAAIATVPLATDLSGFGLNDAVKGLREAAADGLPGDLRAEVTGGPAFGADIANSFSGANVTLLAVTAAVVALLLIVTYRSPVLFLVPLLVIGFADRVAAVVGTAIAEAVGMSPDGSTSGITSVLVFGAGTNYALLLISRYREELGRNGDHREALAVAVRAAGPAILASNATVVLALLTLVFASAPSTRALGVQAAAGLVVAAVFVLLVLPALLRLFGKKLFWPLIPKEGAAPLTDSGLWHRIAAGVSRRPAVVAVASIGALAVLCTGLLFTPIGLTQTEQFRVQAESVTGYETLADHFPSGLTDPTRVIGPSDKTAELQRAISETPGVVSADPAGTSPTGLTQWSVVLSAEPASDEAFSTVDALRENVRGVDSSALVGGSDAQARDISSAASRDRMVVIPTILAVVLVVLYVLLRSALAPLILVAVTVLSALAALGLGGWASVHLFGFPALDDTTPLFAFLFLVALGVDYTIFLVTRAREETPDHGTRQGIVRAVSATGAVITSAGIVLAAVFCVLGVLPLIVLTQLGIIVGLGILLDTFLVRTVIIPALFTLIGPKIWWPALRASP</sequence>
<dbReference type="SUPFAM" id="SSF82866">
    <property type="entry name" value="Multidrug efflux transporter AcrB transmembrane domain"/>
    <property type="match status" value="2"/>
</dbReference>
<feature type="domain" description="SSD" evidence="8">
    <location>
        <begin position="205"/>
        <end position="322"/>
    </location>
</feature>
<dbReference type="KEGG" id="mmc:Mmcs_0519"/>
<feature type="transmembrane region" description="Helical" evidence="7">
    <location>
        <begin position="604"/>
        <end position="630"/>
    </location>
</feature>
<evidence type="ECO:0000256" key="4">
    <source>
        <dbReference type="ARBA" id="ARBA00022692"/>
    </source>
</evidence>
<dbReference type="InterPro" id="IPR000731">
    <property type="entry name" value="SSD"/>
</dbReference>
<feature type="transmembrane region" description="Helical" evidence="7">
    <location>
        <begin position="265"/>
        <end position="289"/>
    </location>
</feature>
<proteinExistence type="inferred from homology"/>
<feature type="transmembrane region" description="Helical" evidence="7">
    <location>
        <begin position="225"/>
        <end position="244"/>
    </location>
</feature>
<feature type="transmembrane region" description="Helical" evidence="7">
    <location>
        <begin position="562"/>
        <end position="583"/>
    </location>
</feature>
<feature type="transmembrane region" description="Helical" evidence="7">
    <location>
        <begin position="528"/>
        <end position="550"/>
    </location>
</feature>